<evidence type="ECO:0000313" key="14">
    <source>
        <dbReference type="EMBL" id="THH13509.1"/>
    </source>
</evidence>
<evidence type="ECO:0000256" key="1">
    <source>
        <dbReference type="ARBA" id="ARBA00004323"/>
    </source>
</evidence>
<evidence type="ECO:0000256" key="7">
    <source>
        <dbReference type="ARBA" id="ARBA00037742"/>
    </source>
</evidence>
<dbReference type="Pfam" id="PF00622">
    <property type="entry name" value="SPRY"/>
    <property type="match status" value="1"/>
</dbReference>
<name>A0A4S4LMY6_9AGAM</name>
<dbReference type="InterPro" id="IPR000407">
    <property type="entry name" value="GDA1_CD39_NTPase"/>
</dbReference>
<proteinExistence type="inferred from homology"/>
<dbReference type="PANTHER" id="PTHR11782:SF83">
    <property type="entry name" value="GUANOSINE-DIPHOSPHATASE"/>
    <property type="match status" value="1"/>
</dbReference>
<dbReference type="GO" id="GO:0045134">
    <property type="term" value="F:UDP phosphatase activity"/>
    <property type="evidence" value="ECO:0007669"/>
    <property type="project" value="TreeGrafter"/>
</dbReference>
<feature type="region of interest" description="Disordered" evidence="12">
    <location>
        <begin position="569"/>
        <end position="624"/>
    </location>
</feature>
<dbReference type="CDD" id="cd12910">
    <property type="entry name" value="SPRY_SSH4_like"/>
    <property type="match status" value="1"/>
</dbReference>
<dbReference type="InterPro" id="IPR043136">
    <property type="entry name" value="B30.2/SPRY_sf"/>
</dbReference>
<dbReference type="GO" id="GO:0000139">
    <property type="term" value="C:Golgi membrane"/>
    <property type="evidence" value="ECO:0007669"/>
    <property type="project" value="UniProtKB-SubCell"/>
</dbReference>
<dbReference type="GO" id="GO:0005524">
    <property type="term" value="F:ATP binding"/>
    <property type="evidence" value="ECO:0007669"/>
    <property type="project" value="UniProtKB-KW"/>
</dbReference>
<evidence type="ECO:0000256" key="11">
    <source>
        <dbReference type="RuleBase" id="RU003833"/>
    </source>
</evidence>
<evidence type="ECO:0000313" key="15">
    <source>
        <dbReference type="Proteomes" id="UP000310158"/>
    </source>
</evidence>
<evidence type="ECO:0000259" key="13">
    <source>
        <dbReference type="PROSITE" id="PS50188"/>
    </source>
</evidence>
<dbReference type="GO" id="GO:0009134">
    <property type="term" value="P:nucleoside diphosphate catabolic process"/>
    <property type="evidence" value="ECO:0007669"/>
    <property type="project" value="TreeGrafter"/>
</dbReference>
<dbReference type="InterPro" id="IPR003877">
    <property type="entry name" value="SPRY_dom"/>
</dbReference>
<sequence length="1341" mass="148437">MLRSLFFFLATYWRRSPDDSKLEQGGFVNGMAGTEWSWVMGNVARPFCWLMVDLPRVLGQKTAVGRLLPRPSRQRWRCEHVLITFWASSQRAEPPFSLASFHGTLTTATLVSYKRTLNDHQSSTKPFCSRLREKPAHNMLEELSASAEKGIPKEIEYPRNGEDGPENQPVRLLDFLGEPIILPVELCGTREEFQKVLTFRYRNTAGQHYIESGEYDVTTVSGDIIEASSWADHVKPGVSIKLNAIVCIPDADQKMCPICSRTGTIVEDNCGGGKCTYCLTWSRFSNPSIEEATQPSKISQASMFYSDFYRLRRIRVIPILPSRSQDTDMTNVVSASGGGALFSPCLLTNFLEFTIFVYVASSAQTLTASRPDATDVPSTSTENRHPTGREGYSWGAGSTDPRVAFNTYLQKTGLWQAVKWEFEQDGPLHQLTHYAIRSDPILIRKGIFTICGSASVFMNPVALIMRRGGSPTVSNSLFRRHPPSTPALSQTPSPSASLANRIVPSNKPLPRVGRKTIMSPRSNNYERLENGMGPSRFKGRTFSWKKLAIGAVVLIGLLSTAVPAHISSMSSGWKGPDPSQVDYDPLPPPTVPELERPAADVEFPSSPQPPASRPTSYESDPDPLQTVHCSKPYKPSGPLVQYGLMIDAGSTGSRIHVYKFHNCGPSPAYEYEVFKHTQPGLSSYSGAPQDAAASLDVLLDVAMATVPESLRKCTPVAVKATAGLRSLGTGQSAEILAAVRHRLRTAYPFPIAEQDGIVIMDGKDEGVYAWITANYLMNTIRADSPKDSTPYAVLDLGGASTQIVFEPSFDKSKPDSYLHEGDHKYELIFGGRTHVLYQHSYLGYGLMRARKSVHRLVDFADSIRAKSAGPEIGNPCLARGTKRVVEIEDERAGKVRNVTMVGEDVGGFEACNRVMQLVMAKDAICEVKPCAFDGVYQPSILDTFPAGKILLLSYFYDRLHPLLPSTNPPRLTISSLAELATDICMGRPAWEARWGGNVAAMEELEGRPEYCLDLTFMHALLRLGYEFTDAREVQIGKQIDGTELGWALGAAIAMRELPPRWAPAPERSHTHGLFNEASDEDFARAEEFCRMNPRNPVRLLPDETIKYIESQRAGAWDLDWPTTPRFVGRFEKDFHTIGGVRVRTEHECKDVCLFSNLPLVAGAYNRPQQKGVYYEVIVLRMEGVIAIVSNTAGTACKPYPNWRMPGWNRLSAGLHLDDLRKFFEDPDGGRDYTPDLPRIEEGHTVGCGYEFATGSLFFTHNGVRLPDAFRGIYMPRHEHDVYAAIGVEGCNELEVDFGSSRFAWEEGDNSAWRIEDQVGPDSAGEDLPSYNEANLGVGHGG</sequence>
<feature type="active site" description="Proton acceptor" evidence="9">
    <location>
        <position position="765"/>
    </location>
</feature>
<accession>A0A4S4LMY6</accession>
<evidence type="ECO:0000256" key="8">
    <source>
        <dbReference type="ARBA" id="ARBA00038903"/>
    </source>
</evidence>
<keyword evidence="4 11" id="KW-0378">Hydrolase</keyword>
<protein>
    <recommendedName>
        <fullName evidence="8">guanosine-diphosphatase</fullName>
        <ecNumber evidence="8">3.6.1.42</ecNumber>
    </recommendedName>
</protein>
<dbReference type="PROSITE" id="PS50188">
    <property type="entry name" value="B302_SPRY"/>
    <property type="match status" value="1"/>
</dbReference>
<feature type="binding site" evidence="10">
    <location>
        <begin position="798"/>
        <end position="802"/>
    </location>
    <ligand>
        <name>ATP</name>
        <dbReference type="ChEBI" id="CHEBI:30616"/>
    </ligand>
</feature>
<keyword evidence="3" id="KW-0812">Transmembrane</keyword>
<organism evidence="14 15">
    <name type="scientific">Bondarzewia mesenterica</name>
    <dbReference type="NCBI Taxonomy" id="1095465"/>
    <lineage>
        <taxon>Eukaryota</taxon>
        <taxon>Fungi</taxon>
        <taxon>Dikarya</taxon>
        <taxon>Basidiomycota</taxon>
        <taxon>Agaricomycotina</taxon>
        <taxon>Agaricomycetes</taxon>
        <taxon>Russulales</taxon>
        <taxon>Bondarzewiaceae</taxon>
        <taxon>Bondarzewia</taxon>
    </lineage>
</organism>
<feature type="domain" description="B30.2/SPRY" evidence="13">
    <location>
        <begin position="1095"/>
        <end position="1302"/>
    </location>
</feature>
<keyword evidence="10" id="KW-0547">Nucleotide-binding</keyword>
<evidence type="ECO:0000256" key="12">
    <source>
        <dbReference type="SAM" id="MobiDB-lite"/>
    </source>
</evidence>
<dbReference type="EMBL" id="SGPL01000348">
    <property type="protein sequence ID" value="THH13509.1"/>
    <property type="molecule type" value="Genomic_DNA"/>
</dbReference>
<evidence type="ECO:0000256" key="9">
    <source>
        <dbReference type="PIRSR" id="PIRSR600407-1"/>
    </source>
</evidence>
<comment type="subcellular location">
    <subcellularLocation>
        <location evidence="1">Golgi apparatus membrane</location>
        <topology evidence="1">Single-pass type II membrane protein</topology>
    </subcellularLocation>
</comment>
<dbReference type="GO" id="GO:0006487">
    <property type="term" value="P:protein N-linked glycosylation"/>
    <property type="evidence" value="ECO:0007669"/>
    <property type="project" value="TreeGrafter"/>
</dbReference>
<evidence type="ECO:0000256" key="3">
    <source>
        <dbReference type="ARBA" id="ARBA00022692"/>
    </source>
</evidence>
<keyword evidence="5" id="KW-1133">Transmembrane helix</keyword>
<dbReference type="Pfam" id="PF01150">
    <property type="entry name" value="GDA1_CD39"/>
    <property type="match status" value="1"/>
</dbReference>
<dbReference type="CDD" id="cd24040">
    <property type="entry name" value="ASKHA_NBD_GDA1"/>
    <property type="match status" value="1"/>
</dbReference>
<dbReference type="GO" id="GO:0004382">
    <property type="term" value="F:GDP phosphatase activity"/>
    <property type="evidence" value="ECO:0007669"/>
    <property type="project" value="UniProtKB-EC"/>
</dbReference>
<dbReference type="InterPro" id="IPR054464">
    <property type="entry name" value="ULD_fung"/>
</dbReference>
<feature type="region of interest" description="Disordered" evidence="12">
    <location>
        <begin position="481"/>
        <end position="532"/>
    </location>
</feature>
<evidence type="ECO:0000256" key="2">
    <source>
        <dbReference type="ARBA" id="ARBA00009283"/>
    </source>
</evidence>
<dbReference type="OrthoDB" id="6372431at2759"/>
<dbReference type="Gene3D" id="3.30.420.150">
    <property type="entry name" value="Exopolyphosphatase. Domain 2"/>
    <property type="match status" value="1"/>
</dbReference>
<evidence type="ECO:0000256" key="4">
    <source>
        <dbReference type="ARBA" id="ARBA00022801"/>
    </source>
</evidence>
<dbReference type="EC" id="3.6.1.42" evidence="8"/>
<feature type="region of interest" description="Disordered" evidence="12">
    <location>
        <begin position="1318"/>
        <end position="1341"/>
    </location>
</feature>
<dbReference type="Gene3D" id="2.60.120.920">
    <property type="match status" value="1"/>
</dbReference>
<dbReference type="Pfam" id="PF22893">
    <property type="entry name" value="ULD_2"/>
    <property type="match status" value="1"/>
</dbReference>
<feature type="region of interest" description="Disordered" evidence="12">
    <location>
        <begin position="369"/>
        <end position="396"/>
    </location>
</feature>
<keyword evidence="6" id="KW-0472">Membrane</keyword>
<dbReference type="InterPro" id="IPR001870">
    <property type="entry name" value="B30.2/SPRY"/>
</dbReference>
<dbReference type="InterPro" id="IPR013320">
    <property type="entry name" value="ConA-like_dom_sf"/>
</dbReference>
<dbReference type="SMART" id="SM00449">
    <property type="entry name" value="SPRY"/>
    <property type="match status" value="1"/>
</dbReference>
<gene>
    <name evidence="14" type="ORF">EW146_g6716</name>
</gene>
<evidence type="ECO:0000256" key="6">
    <source>
        <dbReference type="ARBA" id="ARBA00023136"/>
    </source>
</evidence>
<dbReference type="Proteomes" id="UP000310158">
    <property type="component" value="Unassembled WGS sequence"/>
</dbReference>
<dbReference type="GO" id="GO:0017111">
    <property type="term" value="F:ribonucleoside triphosphate phosphatase activity"/>
    <property type="evidence" value="ECO:0007669"/>
    <property type="project" value="TreeGrafter"/>
</dbReference>
<comment type="function">
    <text evidence="7">After transfer of sugars to endogenous macromolecular acceptors, the enzyme converts nucleoside diphosphates to nucleoside monophosphates which in turn exit the Golgi lumen in a coupled antiporter reaction, allowing entry of additional nucleotide sugar from the cytosol.</text>
</comment>
<comment type="similarity">
    <text evidence="2 11">Belongs to the GDA1/CD39 NTPase family.</text>
</comment>
<dbReference type="PANTHER" id="PTHR11782">
    <property type="entry name" value="ADENOSINE/GUANOSINE DIPHOSPHATASE"/>
    <property type="match status" value="1"/>
</dbReference>
<evidence type="ECO:0000256" key="10">
    <source>
        <dbReference type="PIRSR" id="PIRSR600407-2"/>
    </source>
</evidence>
<comment type="caution">
    <text evidence="14">The sequence shown here is derived from an EMBL/GenBank/DDBJ whole genome shotgun (WGS) entry which is preliminary data.</text>
</comment>
<keyword evidence="15" id="KW-1185">Reference proteome</keyword>
<evidence type="ECO:0000256" key="5">
    <source>
        <dbReference type="ARBA" id="ARBA00022989"/>
    </source>
</evidence>
<reference evidence="14 15" key="1">
    <citation type="submission" date="2019-02" db="EMBL/GenBank/DDBJ databases">
        <title>Genome sequencing of the rare red list fungi Bondarzewia mesenterica.</title>
        <authorList>
            <person name="Buettner E."/>
            <person name="Kellner H."/>
        </authorList>
    </citation>
    <scope>NUCLEOTIDE SEQUENCE [LARGE SCALE GENOMIC DNA]</scope>
    <source>
        <strain evidence="14 15">DSM 108281</strain>
    </source>
</reference>
<feature type="compositionally biased region" description="Polar residues" evidence="12">
    <location>
        <begin position="486"/>
        <end position="498"/>
    </location>
</feature>
<dbReference type="Gene3D" id="3.30.420.40">
    <property type="match status" value="1"/>
</dbReference>
<keyword evidence="10" id="KW-0067">ATP-binding</keyword>
<dbReference type="InterPro" id="IPR035780">
    <property type="entry name" value="SPRY_Ssh4-like"/>
</dbReference>
<dbReference type="PROSITE" id="PS01238">
    <property type="entry name" value="GDA1_CD39_NTPASE"/>
    <property type="match status" value="1"/>
</dbReference>
<dbReference type="SUPFAM" id="SSF49899">
    <property type="entry name" value="Concanavalin A-like lectins/glucanases"/>
    <property type="match status" value="1"/>
</dbReference>